<dbReference type="EMBL" id="MU004246">
    <property type="protein sequence ID" value="KAF2663384.1"/>
    <property type="molecule type" value="Genomic_DNA"/>
</dbReference>
<dbReference type="GO" id="GO:0005741">
    <property type="term" value="C:mitochondrial outer membrane"/>
    <property type="evidence" value="ECO:0007669"/>
    <property type="project" value="UniProtKB-SubCell"/>
</dbReference>
<dbReference type="GO" id="GO:0045040">
    <property type="term" value="P:protein insertion into mitochondrial outer membrane"/>
    <property type="evidence" value="ECO:0007669"/>
    <property type="project" value="TreeGrafter"/>
</dbReference>
<dbReference type="OrthoDB" id="1724197at2759"/>
<reference evidence="7" key="1">
    <citation type="journal article" date="2020" name="Stud. Mycol.">
        <title>101 Dothideomycetes genomes: a test case for predicting lifestyles and emergence of pathogens.</title>
        <authorList>
            <person name="Haridas S."/>
            <person name="Albert R."/>
            <person name="Binder M."/>
            <person name="Bloem J."/>
            <person name="Labutti K."/>
            <person name="Salamov A."/>
            <person name="Andreopoulos B."/>
            <person name="Baker S."/>
            <person name="Barry K."/>
            <person name="Bills G."/>
            <person name="Bluhm B."/>
            <person name="Cannon C."/>
            <person name="Castanera R."/>
            <person name="Culley D."/>
            <person name="Daum C."/>
            <person name="Ezra D."/>
            <person name="Gonzalez J."/>
            <person name="Henrissat B."/>
            <person name="Kuo A."/>
            <person name="Liang C."/>
            <person name="Lipzen A."/>
            <person name="Lutzoni F."/>
            <person name="Magnuson J."/>
            <person name="Mondo S."/>
            <person name="Nolan M."/>
            <person name="Ohm R."/>
            <person name="Pangilinan J."/>
            <person name="Park H.-J."/>
            <person name="Ramirez L."/>
            <person name="Alfaro M."/>
            <person name="Sun H."/>
            <person name="Tritt A."/>
            <person name="Yoshinaga Y."/>
            <person name="Zwiers L.-H."/>
            <person name="Turgeon B."/>
            <person name="Goodwin S."/>
            <person name="Spatafora J."/>
            <person name="Crous P."/>
            <person name="Grigoriev I."/>
        </authorList>
    </citation>
    <scope>NUCLEOTIDE SEQUENCE</scope>
    <source>
        <strain evidence="7">CBS 115976</strain>
    </source>
</reference>
<keyword evidence="3" id="KW-1134">Transmembrane beta strand</keyword>
<evidence type="ECO:0000256" key="4">
    <source>
        <dbReference type="ARBA" id="ARBA00022692"/>
    </source>
</evidence>
<dbReference type="Proteomes" id="UP000799302">
    <property type="component" value="Unassembled WGS sequence"/>
</dbReference>
<evidence type="ECO:0000256" key="3">
    <source>
        <dbReference type="ARBA" id="ARBA00022452"/>
    </source>
</evidence>
<organism evidence="7 8">
    <name type="scientific">Microthyrium microscopicum</name>
    <dbReference type="NCBI Taxonomy" id="703497"/>
    <lineage>
        <taxon>Eukaryota</taxon>
        <taxon>Fungi</taxon>
        <taxon>Dikarya</taxon>
        <taxon>Ascomycota</taxon>
        <taxon>Pezizomycotina</taxon>
        <taxon>Dothideomycetes</taxon>
        <taxon>Dothideomycetes incertae sedis</taxon>
        <taxon>Microthyriales</taxon>
        <taxon>Microthyriaceae</taxon>
        <taxon>Microthyrium</taxon>
    </lineage>
</organism>
<keyword evidence="8" id="KW-1185">Reference proteome</keyword>
<evidence type="ECO:0000256" key="1">
    <source>
        <dbReference type="ARBA" id="ARBA00004374"/>
    </source>
</evidence>
<comment type="subcellular location">
    <subcellularLocation>
        <location evidence="1">Mitochondrion outer membrane</location>
        <topology evidence="1">Multi-pass membrane protein</topology>
    </subcellularLocation>
</comment>
<dbReference type="Pfam" id="PF01103">
    <property type="entry name" value="Omp85"/>
    <property type="match status" value="1"/>
</dbReference>
<name>A0A6A6TXJ7_9PEZI</name>
<evidence type="ECO:0000313" key="8">
    <source>
        <dbReference type="Proteomes" id="UP000799302"/>
    </source>
</evidence>
<dbReference type="Gene3D" id="2.40.160.50">
    <property type="entry name" value="membrane protein fhac: a member of the omp85/tpsb transporter family"/>
    <property type="match status" value="1"/>
</dbReference>
<evidence type="ECO:0000313" key="7">
    <source>
        <dbReference type="EMBL" id="KAF2663384.1"/>
    </source>
</evidence>
<dbReference type="FunFam" id="2.40.160.50:FF:000008">
    <property type="entry name" value="Mitochondrial outer membrane beta-barrel protein Tob55"/>
    <property type="match status" value="1"/>
</dbReference>
<feature type="domain" description="Bacterial surface antigen (D15)" evidence="6">
    <location>
        <begin position="170"/>
        <end position="513"/>
    </location>
</feature>
<proteinExistence type="inferred from homology"/>
<accession>A0A6A6TXJ7</accession>
<dbReference type="InterPro" id="IPR039910">
    <property type="entry name" value="D15-like"/>
</dbReference>
<keyword evidence="5" id="KW-0472">Membrane</keyword>
<sequence length="514" mass="55545">MAEPLENDLFDQLRQKSTQDELNKRTKEIQTRLMSHYEKQERRIGSTLDNNSTIPVTISEVRVLSAPKTRRGFLDRIVSPIISKDNAEPYTLVEARKAIDKVAARLSKLGIYQHPISVYIDKPDPTEASSTPTDLKVYFNAKEGSWYTIKTGTEAGTAEGSIYGNAQFRNLFGGAEALNIHASKGTRTRSVISAAFDTPILSNPDLRWEISGLTSSTLKPWASHEEVLKGGSTKFKYETQRGHLHEIGYSGMWRQLTSLASNASPGIRLEAGDSFKSSLSHTWIADHRDNRLLPSRGFLLKTVSELAGVGPLKGDVGFGKLEAESQLAVPIPIPGIKGDSGVAINAGFRAGLLYPLTVGGSSGPVASRFSDRFQLGGPTDVRGFKMAGLGPHDGPDALGGDMYAAGGVSLLVPLPRTGKESPLRLQAFLNAGRLVALKGKPKDGAAMDSESVKQSVKKTLEELKKDHPSAAAGVGLVYAHPLARFELNVSMPLAIRKDELARKGLQFGIGITFM</sequence>
<protein>
    <submittedName>
        <fullName evidence="7">Outer membrane protein, OMP85 family</fullName>
    </submittedName>
</protein>
<evidence type="ECO:0000259" key="6">
    <source>
        <dbReference type="Pfam" id="PF01103"/>
    </source>
</evidence>
<evidence type="ECO:0000256" key="2">
    <source>
        <dbReference type="ARBA" id="ARBA00010913"/>
    </source>
</evidence>
<evidence type="ECO:0000256" key="5">
    <source>
        <dbReference type="ARBA" id="ARBA00023136"/>
    </source>
</evidence>
<comment type="similarity">
    <text evidence="2">Belongs to the SAM50/omp85 family.</text>
</comment>
<dbReference type="PANTHER" id="PTHR12815:SF18">
    <property type="entry name" value="SORTING AND ASSEMBLY MACHINERY COMPONENT 50 HOMOLOG"/>
    <property type="match status" value="1"/>
</dbReference>
<dbReference type="InterPro" id="IPR000184">
    <property type="entry name" value="Bac_surfAg_D15"/>
</dbReference>
<dbReference type="AlphaFoldDB" id="A0A6A6TXJ7"/>
<dbReference type="PANTHER" id="PTHR12815">
    <property type="entry name" value="SORTING AND ASSEMBLY MACHINERY SAMM50 PROTEIN FAMILY MEMBER"/>
    <property type="match status" value="1"/>
</dbReference>
<keyword evidence="4" id="KW-0812">Transmembrane</keyword>
<gene>
    <name evidence="7" type="ORF">BT63DRAFT_461493</name>
</gene>